<evidence type="ECO:0008006" key="3">
    <source>
        <dbReference type="Google" id="ProtNLM"/>
    </source>
</evidence>
<dbReference type="KEGG" id="chk:D4L85_27955"/>
<name>A0A385SSI0_9BACT</name>
<evidence type="ECO:0000313" key="2">
    <source>
        <dbReference type="Proteomes" id="UP000266183"/>
    </source>
</evidence>
<dbReference type="Proteomes" id="UP000266183">
    <property type="component" value="Chromosome"/>
</dbReference>
<evidence type="ECO:0000313" key="1">
    <source>
        <dbReference type="EMBL" id="AYB34179.1"/>
    </source>
</evidence>
<reference evidence="2" key="1">
    <citation type="submission" date="2018-09" db="EMBL/GenBank/DDBJ databases">
        <title>Chryseolinea sp. KIS68-18 isolated from soil.</title>
        <authorList>
            <person name="Weon H.-Y."/>
            <person name="Kwon S.-W."/>
            <person name="Lee S.A."/>
        </authorList>
    </citation>
    <scope>NUCLEOTIDE SEQUENCE [LARGE SCALE GENOMIC DNA]</scope>
    <source>
        <strain evidence="2">KIS68-18</strain>
    </source>
</reference>
<accession>A0A385SSI0</accession>
<keyword evidence="2" id="KW-1185">Reference proteome</keyword>
<dbReference type="EMBL" id="CP032382">
    <property type="protein sequence ID" value="AYB34179.1"/>
    <property type="molecule type" value="Genomic_DNA"/>
</dbReference>
<protein>
    <recommendedName>
        <fullName evidence="3">Pentapeptide repeat-containing protein</fullName>
    </recommendedName>
</protein>
<sequence>MSCQEDHACSDSAQDQFSYNSATGKCESCSGKVGYNAFDLERIQQTRNAECMDLSKKVLIALVKGKSEHDFRYDSLYDYNFRGARFDSAELYFNFIRKSDFSGADLRLLQYGYAEIDGEIDQYTKRPGQGLCSDSPNTILCFN</sequence>
<gene>
    <name evidence="1" type="ORF">D4L85_27955</name>
</gene>
<dbReference type="AlphaFoldDB" id="A0A385SSI0"/>
<proteinExistence type="predicted"/>
<organism evidence="1 2">
    <name type="scientific">Chryseolinea soli</name>
    <dbReference type="NCBI Taxonomy" id="2321403"/>
    <lineage>
        <taxon>Bacteria</taxon>
        <taxon>Pseudomonadati</taxon>
        <taxon>Bacteroidota</taxon>
        <taxon>Cytophagia</taxon>
        <taxon>Cytophagales</taxon>
        <taxon>Fulvivirgaceae</taxon>
        <taxon>Chryseolinea</taxon>
    </lineage>
</organism>